<dbReference type="PANTHER" id="PTHR42815:SF2">
    <property type="entry name" value="FAD-BINDING, PUTATIVE (AFU_ORTHOLOGUE AFUA_6G07600)-RELATED"/>
    <property type="match status" value="1"/>
</dbReference>
<proteinExistence type="predicted"/>
<evidence type="ECO:0000259" key="1">
    <source>
        <dbReference type="Pfam" id="PF01243"/>
    </source>
</evidence>
<feature type="domain" description="Pyridoxamine 5'-phosphate oxidase N-terminal" evidence="1">
    <location>
        <begin position="32"/>
        <end position="148"/>
    </location>
</feature>
<dbReference type="HOGENOM" id="CLU_085054_1_0_5"/>
<dbReference type="eggNOG" id="COG3576">
    <property type="taxonomic scope" value="Bacteria"/>
</dbReference>
<gene>
    <name evidence="2" type="ORF">MC45_16455</name>
</gene>
<accession>A0A097EJG4</accession>
<dbReference type="STRING" id="1549858.MC45_16455"/>
<evidence type="ECO:0000313" key="3">
    <source>
        <dbReference type="Proteomes" id="UP000033200"/>
    </source>
</evidence>
<dbReference type="InterPro" id="IPR024029">
    <property type="entry name" value="Pyridox_Oxase_FMN-dep"/>
</dbReference>
<dbReference type="SUPFAM" id="SSF50475">
    <property type="entry name" value="FMN-binding split barrel"/>
    <property type="match status" value="1"/>
</dbReference>
<dbReference type="Gene3D" id="2.30.110.10">
    <property type="entry name" value="Electron Transport, Fmn-binding Protein, Chain A"/>
    <property type="match status" value="1"/>
</dbReference>
<organism evidence="2 3">
    <name type="scientific">Sphingomonas taxi</name>
    <dbReference type="NCBI Taxonomy" id="1549858"/>
    <lineage>
        <taxon>Bacteria</taxon>
        <taxon>Pseudomonadati</taxon>
        <taxon>Pseudomonadota</taxon>
        <taxon>Alphaproteobacteria</taxon>
        <taxon>Sphingomonadales</taxon>
        <taxon>Sphingomonadaceae</taxon>
        <taxon>Sphingomonas</taxon>
    </lineage>
</organism>
<reference evidence="2 3" key="1">
    <citation type="submission" date="2014-09" db="EMBL/GenBank/DDBJ databases">
        <title>Using Illumina technology Improving SMRT sequencing Genome Assembly by RASTools.</title>
        <authorList>
            <person name="Zhou Y."/>
            <person name="Ma T."/>
            <person name="Liu T."/>
        </authorList>
    </citation>
    <scope>NUCLEOTIDE SEQUENCE [LARGE SCALE GENOMIC DNA]</scope>
    <source>
        <strain evidence="2 3">ATCC 55669</strain>
    </source>
</reference>
<dbReference type="AlphaFoldDB" id="A0A097EJG4"/>
<protein>
    <submittedName>
        <fullName evidence="2">Pyridoxamine 5'-phosphate oxidase</fullName>
    </submittedName>
</protein>
<dbReference type="PANTHER" id="PTHR42815">
    <property type="entry name" value="FAD-BINDING, PUTATIVE (AFU_ORTHOLOGUE AFUA_6G07600)-RELATED"/>
    <property type="match status" value="1"/>
</dbReference>
<dbReference type="EMBL" id="CP009571">
    <property type="protein sequence ID" value="AIT07698.1"/>
    <property type="molecule type" value="Genomic_DNA"/>
</dbReference>
<dbReference type="KEGG" id="stax:MC45_16455"/>
<name>A0A097EJG4_9SPHN</name>
<sequence>MSNVTGDDLDRLYAQPAEAIQRAVLPYLLPFHEAYVAAATFFCLASGCALGLDASPRGGPAGFVKVLDPHHVAFADWPGNNRIETMRNLVEDSRLAMLFLFPGLEVFLRINGQARISTDVDLLESLKEGQKAPKTAIVLAIDQVLFHCGKAINRARLWQPEARLDRKSLPSVGQMKVAMAGGSPADAEAVDTHYRNSVRNDLY</sequence>
<dbReference type="Proteomes" id="UP000033200">
    <property type="component" value="Chromosome"/>
</dbReference>
<dbReference type="Pfam" id="PF01243">
    <property type="entry name" value="PNPOx_N"/>
    <property type="match status" value="1"/>
</dbReference>
<dbReference type="RefSeq" id="WP_038665497.1">
    <property type="nucleotide sequence ID" value="NZ_CP009571.1"/>
</dbReference>
<dbReference type="NCBIfam" id="TIGR04025">
    <property type="entry name" value="PPOX_FMN_DR2398"/>
    <property type="match status" value="1"/>
</dbReference>
<dbReference type="InterPro" id="IPR012349">
    <property type="entry name" value="Split_barrel_FMN-bd"/>
</dbReference>
<keyword evidence="3" id="KW-1185">Reference proteome</keyword>
<dbReference type="InterPro" id="IPR011576">
    <property type="entry name" value="Pyridox_Oxase_N"/>
</dbReference>
<evidence type="ECO:0000313" key="2">
    <source>
        <dbReference type="EMBL" id="AIT07698.1"/>
    </source>
</evidence>